<evidence type="ECO:0000256" key="2">
    <source>
        <dbReference type="ARBA" id="ARBA00012438"/>
    </source>
</evidence>
<evidence type="ECO:0000313" key="12">
    <source>
        <dbReference type="Proteomes" id="UP000605992"/>
    </source>
</evidence>
<name>A0A8J3V8F5_9ACTN</name>
<evidence type="ECO:0000256" key="5">
    <source>
        <dbReference type="ARBA" id="ARBA00022741"/>
    </source>
</evidence>
<evidence type="ECO:0000256" key="9">
    <source>
        <dbReference type="SAM" id="Phobius"/>
    </source>
</evidence>
<evidence type="ECO:0000256" key="6">
    <source>
        <dbReference type="ARBA" id="ARBA00022777"/>
    </source>
</evidence>
<dbReference type="Gene3D" id="1.20.5.1930">
    <property type="match status" value="1"/>
</dbReference>
<dbReference type="InterPro" id="IPR050482">
    <property type="entry name" value="Sensor_HK_TwoCompSys"/>
</dbReference>
<dbReference type="EMBL" id="BOOR01000041">
    <property type="protein sequence ID" value="GII56806.1"/>
    <property type="molecule type" value="Genomic_DNA"/>
</dbReference>
<keyword evidence="8" id="KW-0902">Two-component regulatory system</keyword>
<dbReference type="CDD" id="cd16917">
    <property type="entry name" value="HATPase_UhpB-NarQ-NarX-like"/>
    <property type="match status" value="1"/>
</dbReference>
<dbReference type="AlphaFoldDB" id="A0A8J3V8F5"/>
<proteinExistence type="predicted"/>
<dbReference type="EC" id="2.7.13.3" evidence="2"/>
<keyword evidence="12" id="KW-1185">Reference proteome</keyword>
<comment type="caution">
    <text evidence="11">The sequence shown here is derived from an EMBL/GenBank/DDBJ whole genome shotgun (WGS) entry which is preliminary data.</text>
</comment>
<evidence type="ECO:0000256" key="8">
    <source>
        <dbReference type="ARBA" id="ARBA00023012"/>
    </source>
</evidence>
<comment type="catalytic activity">
    <reaction evidence="1">
        <text>ATP + protein L-histidine = ADP + protein N-phospho-L-histidine.</text>
        <dbReference type="EC" id="2.7.13.3"/>
    </reaction>
</comment>
<keyword evidence="9" id="KW-0812">Transmembrane</keyword>
<accession>A0A8J3V8F5</accession>
<dbReference type="GO" id="GO:0016020">
    <property type="term" value="C:membrane"/>
    <property type="evidence" value="ECO:0007669"/>
    <property type="project" value="InterPro"/>
</dbReference>
<evidence type="ECO:0000256" key="1">
    <source>
        <dbReference type="ARBA" id="ARBA00000085"/>
    </source>
</evidence>
<keyword evidence="6 11" id="KW-0418">Kinase</keyword>
<dbReference type="SUPFAM" id="SSF55874">
    <property type="entry name" value="ATPase domain of HSP90 chaperone/DNA topoisomerase II/histidine kinase"/>
    <property type="match status" value="1"/>
</dbReference>
<feature type="domain" description="Signal transduction histidine kinase subgroup 3 dimerisation and phosphoacceptor" evidence="10">
    <location>
        <begin position="136"/>
        <end position="199"/>
    </location>
</feature>
<evidence type="ECO:0000256" key="3">
    <source>
        <dbReference type="ARBA" id="ARBA00022553"/>
    </source>
</evidence>
<evidence type="ECO:0000256" key="7">
    <source>
        <dbReference type="ARBA" id="ARBA00022840"/>
    </source>
</evidence>
<dbReference type="PANTHER" id="PTHR24421:SF10">
    <property type="entry name" value="NITRATE_NITRITE SENSOR PROTEIN NARQ"/>
    <property type="match status" value="1"/>
</dbReference>
<dbReference type="RefSeq" id="WP_203946946.1">
    <property type="nucleotide sequence ID" value="NZ_BOOR01000041.1"/>
</dbReference>
<dbReference type="GO" id="GO:0000155">
    <property type="term" value="F:phosphorelay sensor kinase activity"/>
    <property type="evidence" value="ECO:0007669"/>
    <property type="project" value="InterPro"/>
</dbReference>
<keyword evidence="3" id="KW-0597">Phosphoprotein</keyword>
<evidence type="ECO:0000259" key="10">
    <source>
        <dbReference type="Pfam" id="PF07730"/>
    </source>
</evidence>
<feature type="transmembrane region" description="Helical" evidence="9">
    <location>
        <begin position="68"/>
        <end position="86"/>
    </location>
</feature>
<dbReference type="Proteomes" id="UP000605992">
    <property type="component" value="Unassembled WGS sequence"/>
</dbReference>
<dbReference type="Gene3D" id="3.30.565.10">
    <property type="entry name" value="Histidine kinase-like ATPase, C-terminal domain"/>
    <property type="match status" value="1"/>
</dbReference>
<dbReference type="Pfam" id="PF07730">
    <property type="entry name" value="HisKA_3"/>
    <property type="match status" value="1"/>
</dbReference>
<protein>
    <recommendedName>
        <fullName evidence="2">histidine kinase</fullName>
        <ecNumber evidence="2">2.7.13.3</ecNumber>
    </recommendedName>
</protein>
<feature type="transmembrane region" description="Helical" evidence="9">
    <location>
        <begin position="98"/>
        <end position="118"/>
    </location>
</feature>
<gene>
    <name evidence="11" type="ORF">Pth03_51950</name>
</gene>
<organism evidence="11 12">
    <name type="scientific">Planotetraspora thailandica</name>
    <dbReference type="NCBI Taxonomy" id="487172"/>
    <lineage>
        <taxon>Bacteria</taxon>
        <taxon>Bacillati</taxon>
        <taxon>Actinomycetota</taxon>
        <taxon>Actinomycetes</taxon>
        <taxon>Streptosporangiales</taxon>
        <taxon>Streptosporangiaceae</taxon>
        <taxon>Planotetraspora</taxon>
    </lineage>
</organism>
<dbReference type="PANTHER" id="PTHR24421">
    <property type="entry name" value="NITRATE/NITRITE SENSOR PROTEIN NARX-RELATED"/>
    <property type="match status" value="1"/>
</dbReference>
<feature type="transmembrane region" description="Helical" evidence="9">
    <location>
        <begin position="34"/>
        <end position="56"/>
    </location>
</feature>
<evidence type="ECO:0000313" key="11">
    <source>
        <dbReference type="EMBL" id="GII56806.1"/>
    </source>
</evidence>
<keyword evidence="7" id="KW-0067">ATP-binding</keyword>
<keyword evidence="4" id="KW-0808">Transferase</keyword>
<dbReference type="GO" id="GO:0005524">
    <property type="term" value="F:ATP binding"/>
    <property type="evidence" value="ECO:0007669"/>
    <property type="project" value="UniProtKB-KW"/>
</dbReference>
<evidence type="ECO:0000256" key="4">
    <source>
        <dbReference type="ARBA" id="ARBA00022679"/>
    </source>
</evidence>
<reference evidence="11" key="1">
    <citation type="submission" date="2021-01" db="EMBL/GenBank/DDBJ databases">
        <title>Whole genome shotgun sequence of Planotetraspora thailandica NBRC 104271.</title>
        <authorList>
            <person name="Komaki H."/>
            <person name="Tamura T."/>
        </authorList>
    </citation>
    <scope>NUCLEOTIDE SEQUENCE</scope>
    <source>
        <strain evidence="11">NBRC 104271</strain>
    </source>
</reference>
<dbReference type="InterPro" id="IPR036890">
    <property type="entry name" value="HATPase_C_sf"/>
</dbReference>
<dbReference type="GO" id="GO:0046983">
    <property type="term" value="F:protein dimerization activity"/>
    <property type="evidence" value="ECO:0007669"/>
    <property type="project" value="InterPro"/>
</dbReference>
<keyword evidence="9" id="KW-0472">Membrane</keyword>
<feature type="transmembrane region" description="Helical" evidence="9">
    <location>
        <begin position="12"/>
        <end position="28"/>
    </location>
</feature>
<dbReference type="InterPro" id="IPR011712">
    <property type="entry name" value="Sig_transdc_His_kin_sub3_dim/P"/>
</dbReference>
<sequence length="346" mass="37442">MASGPSWLTAPRWFAVLSAVAASAAMLWRRRTAWPAVATALICLAVTGQFLPLTVAAYSMTAHRTVGCWRPVAGGMALGYLVMSGLSHPLGHLLWVDAVRAVALVYLPAVIGGWVRGYRAMIEDQWLREERAASRERRRLAGELHDTVTHAVTVMVLNAGVIQDNEDSGEIRKLARGIEDKGVRALAEMRELLTTLRRGEVPASALGVDGIPQLVEEGIATGLRISLSLDVADRGLPRQAAHACYRIVQEGLNNVRKHAPGSMVRVACETRGEVTSVSVVNDAADEEPRPRTTLNLGESGYGLEGLRERVTLVGGRLAWNRTEEGGFALTAHIPHSGRARESMIKN</sequence>
<keyword evidence="5" id="KW-0547">Nucleotide-binding</keyword>
<keyword evidence="9" id="KW-1133">Transmembrane helix</keyword>